<sequence length="150" mass="17709">MFWTDELRPRNVLTVEDAIRADSEITWAQFFGYPNSRITCCCFYKEKGINFWFPHCDPGGSWANVLSDDGQTLTETSKYIVRIDTHPNKHYPPRLVFPRFKDANSNTFYFKFVGVFQYSDEDSEDGLIHVYKRISDRLIWKNGNPADFEW</sequence>
<dbReference type="KEGG" id="trz:GWP43_04560"/>
<evidence type="ECO:0000313" key="2">
    <source>
        <dbReference type="EMBL" id="QHX42833.1"/>
    </source>
</evidence>
<gene>
    <name evidence="2" type="ORF">GWP43_04560</name>
</gene>
<dbReference type="RefSeq" id="WP_162663036.1">
    <property type="nucleotide sequence ID" value="NZ_CP048020.1"/>
</dbReference>
<evidence type="ECO:0000259" key="1">
    <source>
        <dbReference type="Pfam" id="PF18491"/>
    </source>
</evidence>
<dbReference type="EMBL" id="CP048020">
    <property type="protein sequence ID" value="QHX42833.1"/>
    <property type="molecule type" value="Genomic_DNA"/>
</dbReference>
<dbReference type="Proteomes" id="UP000464374">
    <property type="component" value="Chromosome"/>
</dbReference>
<proteinExistence type="predicted"/>
<organism evidence="2 3">
    <name type="scientific">Treponema vincentii</name>
    <dbReference type="NCBI Taxonomy" id="69710"/>
    <lineage>
        <taxon>Bacteria</taxon>
        <taxon>Pseudomonadati</taxon>
        <taxon>Spirochaetota</taxon>
        <taxon>Spirochaetia</taxon>
        <taxon>Spirochaetales</taxon>
        <taxon>Treponemataceae</taxon>
        <taxon>Treponema</taxon>
    </lineage>
</organism>
<dbReference type="InterPro" id="IPR040674">
    <property type="entry name" value="PvuRts1I-like_SRA"/>
</dbReference>
<name>A0A6P1Y0T0_9SPIR</name>
<accession>A0A6P1Y0T0</accession>
<feature type="domain" description="PvuRts1 I-like SET and RING associated" evidence="1">
    <location>
        <begin position="10"/>
        <end position="137"/>
    </location>
</feature>
<evidence type="ECO:0000313" key="3">
    <source>
        <dbReference type="Proteomes" id="UP000464374"/>
    </source>
</evidence>
<dbReference type="Pfam" id="PF18491">
    <property type="entry name" value="SRA"/>
    <property type="match status" value="1"/>
</dbReference>
<reference evidence="2 3" key="1">
    <citation type="submission" date="2020-01" db="EMBL/GenBank/DDBJ databases">
        <title>Complete genome sequence of a human oral phylogroup 1 Treponema sp. strain ATCC 700766, originally isolated from periodontitis dental plaque.</title>
        <authorList>
            <person name="Chan Y."/>
            <person name="Huo Y.-B."/>
            <person name="Yu X.-L."/>
            <person name="Zeng H."/>
            <person name="Leung W.-K."/>
            <person name="Watt R.M."/>
        </authorList>
    </citation>
    <scope>NUCLEOTIDE SEQUENCE [LARGE SCALE GENOMIC DNA]</scope>
    <source>
        <strain evidence="2 3">OMZ 804</strain>
    </source>
</reference>
<dbReference type="AlphaFoldDB" id="A0A6P1Y0T0"/>
<protein>
    <recommendedName>
        <fullName evidence="1">PvuRts1 I-like SET and RING associated domain-containing protein</fullName>
    </recommendedName>
</protein>